<protein>
    <submittedName>
        <fullName evidence="2">LO6</fullName>
    </submittedName>
</protein>
<sequence length="338" mass="35951">MDRGTGVGPYYMPRAQGAGIGPFFNESRNAAGAWLQNQPGKRSWRHRRGRGGINWKQLARSAWTSLKQKFLPLLQTQGKKFLKAAASHAIHKGPEYFSQYKREGLGGVRNMFLDHLGTVATDFVRDATGEGRGSGPACDALTGVIQHARPLVASLLSSDACAQRSEGHHRAAGIFTTGGGHCDNDLVAIAPIQLALDIVMGQTAKHMSGAERGGFLPLVLPVLTGLAGSLMSSIPKWIEMARSRNRGGGGLVEEVASMFSEGNPFPAPPTHSAASRKRGGGGGPPLPPLCAVTDEGHTIMLSKRARPDTPIKLSIKVTTVKGGRPRVFYCNDASPFLS</sequence>
<proteinExistence type="predicted"/>
<accession>A0A6F9F1Y3</accession>
<evidence type="ECO:0000256" key="1">
    <source>
        <dbReference type="SAM" id="MobiDB-lite"/>
    </source>
</evidence>
<feature type="region of interest" description="Disordered" evidence="1">
    <location>
        <begin position="260"/>
        <end position="287"/>
    </location>
</feature>
<name>A0A6F9F1Y3_9VIRU</name>
<dbReference type="EMBL" id="BK011018">
    <property type="protein sequence ID" value="DAC81179.1"/>
    <property type="molecule type" value="Genomic_DNA"/>
</dbReference>
<reference evidence="2" key="1">
    <citation type="journal article" date="2020" name="J. ISSAAS">
        <title>Identification of Adomavirus Virion Proteins.</title>
        <authorList>
            <person name="Welch N.L."/>
            <person name="Tisza M.J."/>
            <person name="Starrett G.J."/>
            <person name="Belford A.K."/>
            <person name="Pastrana D.V."/>
            <person name="Pang Y.-Y.S."/>
            <person name="Schiller J.T."/>
            <person name="An P."/>
            <person name="Cantolupo P.G."/>
            <person name="Pipas J.M."/>
            <person name="Koda S."/>
            <person name="Subramaniam K."/>
            <person name="Waltzek T.B."/>
            <person name="Bian C."/>
            <person name="Shi Q."/>
            <person name="Ruan Z."/>
            <person name="Ng T.F.F."/>
            <person name="Buck C.B."/>
        </authorList>
    </citation>
    <scope>NUCLEOTIDE SEQUENCE</scope>
    <source>
        <strain evidence="2">3866</strain>
    </source>
</reference>
<evidence type="ECO:0000313" key="2">
    <source>
        <dbReference type="EMBL" id="DAC81179.1"/>
    </source>
</evidence>
<organism evidence="2">
    <name type="scientific">Grenadier adomavirus</name>
    <dbReference type="NCBI Taxonomy" id="2609868"/>
    <lineage>
        <taxon>Viruses</taxon>
        <taxon>Adomaviruses</taxon>
    </lineage>
</organism>